<dbReference type="SUPFAM" id="SSF56112">
    <property type="entry name" value="Protein kinase-like (PK-like)"/>
    <property type="match status" value="1"/>
</dbReference>
<gene>
    <name evidence="3" type="primary">ubiB_2</name>
    <name evidence="3" type="ORF">V7x_43650</name>
</gene>
<proteinExistence type="inferred from homology"/>
<dbReference type="RefSeq" id="WP_197138099.1">
    <property type="nucleotide sequence ID" value="NZ_SJPZ01000002.1"/>
</dbReference>
<dbReference type="InterPro" id="IPR011009">
    <property type="entry name" value="Kinase-like_dom_sf"/>
</dbReference>
<evidence type="ECO:0000256" key="1">
    <source>
        <dbReference type="ARBA" id="ARBA00009670"/>
    </source>
</evidence>
<organism evidence="3 4">
    <name type="scientific">Crateriforma conspicua</name>
    <dbReference type="NCBI Taxonomy" id="2527996"/>
    <lineage>
        <taxon>Bacteria</taxon>
        <taxon>Pseudomonadati</taxon>
        <taxon>Planctomycetota</taxon>
        <taxon>Planctomycetia</taxon>
        <taxon>Planctomycetales</taxon>
        <taxon>Planctomycetaceae</taxon>
        <taxon>Crateriforma</taxon>
    </lineage>
</organism>
<reference evidence="3 4" key="1">
    <citation type="submission" date="2019-02" db="EMBL/GenBank/DDBJ databases">
        <title>Deep-cultivation of Planctomycetes and their phenomic and genomic characterization uncovers novel biology.</title>
        <authorList>
            <person name="Wiegand S."/>
            <person name="Jogler M."/>
            <person name="Boedeker C."/>
            <person name="Pinto D."/>
            <person name="Vollmers J."/>
            <person name="Rivas-Marin E."/>
            <person name="Kohn T."/>
            <person name="Peeters S.H."/>
            <person name="Heuer A."/>
            <person name="Rast P."/>
            <person name="Oberbeckmann S."/>
            <person name="Bunk B."/>
            <person name="Jeske O."/>
            <person name="Meyerdierks A."/>
            <person name="Storesund J.E."/>
            <person name="Kallscheuer N."/>
            <person name="Luecker S."/>
            <person name="Lage O.M."/>
            <person name="Pohl T."/>
            <person name="Merkel B.J."/>
            <person name="Hornburger P."/>
            <person name="Mueller R.-W."/>
            <person name="Bruemmer F."/>
            <person name="Labrenz M."/>
            <person name="Spormann A.M."/>
            <person name="Op Den Camp H."/>
            <person name="Overmann J."/>
            <person name="Amann R."/>
            <person name="Jetten M.S.M."/>
            <person name="Mascher T."/>
            <person name="Medema M.H."/>
            <person name="Devos D.P."/>
            <person name="Kaster A.-K."/>
            <person name="Ovreas L."/>
            <person name="Rohde M."/>
            <person name="Galperin M.Y."/>
            <person name="Jogler C."/>
        </authorList>
    </citation>
    <scope>NUCLEOTIDE SEQUENCE [LARGE SCALE GENOMIC DNA]</scope>
    <source>
        <strain evidence="3 4">V7</strain>
    </source>
</reference>
<protein>
    <recommendedName>
        <fullName evidence="2">ABC1 atypical kinase-like domain-containing protein</fullName>
    </recommendedName>
</protein>
<dbReference type="PANTHER" id="PTHR10566">
    <property type="entry name" value="CHAPERONE-ACTIVITY OF BC1 COMPLEX CABC1 -RELATED"/>
    <property type="match status" value="1"/>
</dbReference>
<dbReference type="PANTHER" id="PTHR10566:SF113">
    <property type="entry name" value="PROTEIN ACTIVITY OF BC1 COMPLEX KINASE 7, CHLOROPLASTIC"/>
    <property type="match status" value="1"/>
</dbReference>
<dbReference type="GO" id="GO:0016740">
    <property type="term" value="F:transferase activity"/>
    <property type="evidence" value="ECO:0007669"/>
    <property type="project" value="UniProtKB-KW"/>
</dbReference>
<dbReference type="EMBL" id="SJPZ01000002">
    <property type="protein sequence ID" value="TWU62630.1"/>
    <property type="molecule type" value="Genomic_DNA"/>
</dbReference>
<accession>A0A5C6FKH8</accession>
<dbReference type="InterPro" id="IPR050154">
    <property type="entry name" value="UbiB_kinase"/>
</dbReference>
<comment type="caution">
    <text evidence="3">The sequence shown here is derived from an EMBL/GenBank/DDBJ whole genome shotgun (WGS) entry which is preliminary data.</text>
</comment>
<evidence type="ECO:0000313" key="3">
    <source>
        <dbReference type="EMBL" id="TWU62630.1"/>
    </source>
</evidence>
<dbReference type="InterPro" id="IPR004147">
    <property type="entry name" value="ABC1_dom"/>
</dbReference>
<dbReference type="CDD" id="cd05121">
    <property type="entry name" value="ABC1_ADCK3-like"/>
    <property type="match status" value="1"/>
</dbReference>
<keyword evidence="3" id="KW-0808">Transferase</keyword>
<sequence length="361" mass="40094">MSDVSQLVRNASRFREVVAILSKHGLADWLSGVNLPWLEGLKGRDADTQLTTEQRIRVAITELGTTFIKLGQVLSTRSDLVGDDLAEELALLRSNTPANPFDEVRAIVEADLGQTVEHLFAEFDETAIASASVGQVHLAKTNEGDSVVVKVQHPGIENRIVNDLEIIVRLARIAEERSAQLRQYQPVKTAQEFQKTLMQELNYTRELRNIEKFHRNFADEPGVRFPKAFPQLSSRRVLTMERFNGISFSNKDELLRTGLDLSELAKRGANLFLTMVFRDGFYHADPHPGNLMVLATQQASDPAQASADIGILDCGMVGRVDEGLRDELEQLLIAAVQQDVDQVTKGVVRIGQVPPNFDEAA</sequence>
<dbReference type="Proteomes" id="UP000316476">
    <property type="component" value="Unassembled WGS sequence"/>
</dbReference>
<name>A0A5C6FKH8_9PLAN</name>
<dbReference type="AlphaFoldDB" id="A0A5C6FKH8"/>
<dbReference type="Pfam" id="PF03109">
    <property type="entry name" value="ABC1"/>
    <property type="match status" value="1"/>
</dbReference>
<feature type="domain" description="ABC1 atypical kinase-like" evidence="2">
    <location>
        <begin position="92"/>
        <end position="345"/>
    </location>
</feature>
<comment type="similarity">
    <text evidence="1">Belongs to the protein kinase superfamily. ADCK protein kinase family.</text>
</comment>
<evidence type="ECO:0000313" key="4">
    <source>
        <dbReference type="Proteomes" id="UP000316476"/>
    </source>
</evidence>
<evidence type="ECO:0000259" key="2">
    <source>
        <dbReference type="Pfam" id="PF03109"/>
    </source>
</evidence>